<feature type="chain" id="PRO_5020265786" evidence="1">
    <location>
        <begin position="22"/>
        <end position="174"/>
    </location>
</feature>
<evidence type="ECO:0000313" key="2">
    <source>
        <dbReference type="EMBL" id="TDX84524.1"/>
    </source>
</evidence>
<protein>
    <submittedName>
        <fullName evidence="2">Uncharacterized protein DUF4251</fullName>
    </submittedName>
</protein>
<dbReference type="Pfam" id="PF14059">
    <property type="entry name" value="DUF4251"/>
    <property type="match status" value="1"/>
</dbReference>
<feature type="signal peptide" evidence="1">
    <location>
        <begin position="1"/>
        <end position="21"/>
    </location>
</feature>
<keyword evidence="1" id="KW-0732">Signal</keyword>
<comment type="caution">
    <text evidence="2">The sequence shown here is derived from an EMBL/GenBank/DDBJ whole genome shotgun (WGS) entry which is preliminary data.</text>
</comment>
<dbReference type="InterPro" id="IPR025347">
    <property type="entry name" value="DUF4251"/>
</dbReference>
<keyword evidence="3" id="KW-1185">Reference proteome</keyword>
<dbReference type="RefSeq" id="WP_166668214.1">
    <property type="nucleotide sequence ID" value="NZ_SOEO01000002.1"/>
</dbReference>
<dbReference type="PROSITE" id="PS51257">
    <property type="entry name" value="PROKAR_LIPOPROTEIN"/>
    <property type="match status" value="1"/>
</dbReference>
<reference evidence="2 3" key="1">
    <citation type="submission" date="2019-03" db="EMBL/GenBank/DDBJ databases">
        <title>Genomic Encyclopedia of Type Strains, Phase III (KMG-III): the genomes of soil and plant-associated and newly described type strains.</title>
        <authorList>
            <person name="Whitman W."/>
        </authorList>
    </citation>
    <scope>NUCLEOTIDE SEQUENCE [LARGE SCALE GENOMIC DNA]</scope>
    <source>
        <strain evidence="2 3">CGMCC 1.12802</strain>
    </source>
</reference>
<evidence type="ECO:0000313" key="3">
    <source>
        <dbReference type="Proteomes" id="UP000295313"/>
    </source>
</evidence>
<evidence type="ECO:0000256" key="1">
    <source>
        <dbReference type="SAM" id="SignalP"/>
    </source>
</evidence>
<dbReference type="EMBL" id="SOEO01000002">
    <property type="protein sequence ID" value="TDX84524.1"/>
    <property type="molecule type" value="Genomic_DNA"/>
</dbReference>
<gene>
    <name evidence="2" type="ORF">B0I22_2147</name>
</gene>
<name>A0A4R8IGB9_9FLAO</name>
<sequence length="174" mass="19087">MRAFVLIISFALMTISCGSQIYMNPTNLKSAIDNKEFDYNATRAFPLDNNGVNNILNSFPGGGAAGRLLNLDPGYGFNLKKDLFSVYLPYFGRAFSANPADTSNGGIRFESKEFTVKQSVTKKGNTLLVITPRDAKENYVFNLEIFKNGSGFLSINSNNRQPISFDGNISAAKN</sequence>
<organism evidence="2 3">
    <name type="scientific">Epilithonimonas xixisoli</name>
    <dbReference type="NCBI Taxonomy" id="1476462"/>
    <lineage>
        <taxon>Bacteria</taxon>
        <taxon>Pseudomonadati</taxon>
        <taxon>Bacteroidota</taxon>
        <taxon>Flavobacteriia</taxon>
        <taxon>Flavobacteriales</taxon>
        <taxon>Weeksellaceae</taxon>
        <taxon>Chryseobacterium group</taxon>
        <taxon>Epilithonimonas</taxon>
    </lineage>
</organism>
<dbReference type="AlphaFoldDB" id="A0A4R8IGB9"/>
<dbReference type="Gene3D" id="2.40.128.410">
    <property type="match status" value="1"/>
</dbReference>
<dbReference type="Proteomes" id="UP000295313">
    <property type="component" value="Unassembled WGS sequence"/>
</dbReference>
<proteinExistence type="predicted"/>
<accession>A0A4R8IGB9</accession>